<evidence type="ECO:0000256" key="1">
    <source>
        <dbReference type="ARBA" id="ARBA00008853"/>
    </source>
</evidence>
<proteinExistence type="inferred from homology"/>
<comment type="similarity">
    <text evidence="1">Belongs to the SMP-30/CGR1 family.</text>
</comment>
<evidence type="ECO:0000313" key="4">
    <source>
        <dbReference type="EMBL" id="TCP47262.1"/>
    </source>
</evidence>
<dbReference type="OrthoDB" id="2633250at2"/>
<sequence length="289" mass="31411">MPNTAILGEGYAYTECPRWHNGRLWFVDMHLNQVIAIDPTDGKREVVTEVPGRTGGIGWLPDGRLLVVQQDARKIFRLENSGLVLHADLSAEVPSMLNDMWVDSNGHAWVGEMGFDPHEFLARPEVVAALTAETVEGPLQAPATSRVFVVKPDGSWRVAASDFVFTNGVVIDEKRRKLIVAETIGARLSIFDIVDGETLQNRRVWSLGFAPDGIALDAGGGVWVADPMHMCARHIVEGTEIARVSTEQLCLACAVGGPKGDTLYLCTSPTTEVEQGLALLGSRIEARSI</sequence>
<comment type="caution">
    <text evidence="4">The sequence shown here is derived from an EMBL/GenBank/DDBJ whole genome shotgun (WGS) entry which is preliminary data.</text>
</comment>
<evidence type="ECO:0000313" key="5">
    <source>
        <dbReference type="Proteomes" id="UP000294911"/>
    </source>
</evidence>
<protein>
    <submittedName>
        <fullName evidence="4">Sugar lactone lactonase YvrE</fullName>
    </submittedName>
</protein>
<dbReference type="InterPro" id="IPR011042">
    <property type="entry name" value="6-blade_b-propeller_TolB-like"/>
</dbReference>
<gene>
    <name evidence="4" type="ORF">EV191_11256</name>
</gene>
<dbReference type="InterPro" id="IPR051262">
    <property type="entry name" value="SMP-30/CGR1_Lactonase"/>
</dbReference>
<evidence type="ECO:0000259" key="3">
    <source>
        <dbReference type="Pfam" id="PF08450"/>
    </source>
</evidence>
<dbReference type="SUPFAM" id="SSF63829">
    <property type="entry name" value="Calcium-dependent phosphotriesterase"/>
    <property type="match status" value="1"/>
</dbReference>
<accession>A0A4R2QDX4</accession>
<organism evidence="4 5">
    <name type="scientific">Tamaricihabitans halophyticus</name>
    <dbReference type="NCBI Taxonomy" id="1262583"/>
    <lineage>
        <taxon>Bacteria</taxon>
        <taxon>Bacillati</taxon>
        <taxon>Actinomycetota</taxon>
        <taxon>Actinomycetes</taxon>
        <taxon>Pseudonocardiales</taxon>
        <taxon>Pseudonocardiaceae</taxon>
        <taxon>Tamaricihabitans</taxon>
    </lineage>
</organism>
<dbReference type="GO" id="GO:0016787">
    <property type="term" value="F:hydrolase activity"/>
    <property type="evidence" value="ECO:0007669"/>
    <property type="project" value="UniProtKB-KW"/>
</dbReference>
<evidence type="ECO:0000256" key="2">
    <source>
        <dbReference type="ARBA" id="ARBA00022801"/>
    </source>
</evidence>
<keyword evidence="2" id="KW-0378">Hydrolase</keyword>
<dbReference type="PANTHER" id="PTHR47572">
    <property type="entry name" value="LIPOPROTEIN-RELATED"/>
    <property type="match status" value="1"/>
</dbReference>
<dbReference type="AlphaFoldDB" id="A0A4R2QDX4"/>
<keyword evidence="5" id="KW-1185">Reference proteome</keyword>
<dbReference type="Proteomes" id="UP000294911">
    <property type="component" value="Unassembled WGS sequence"/>
</dbReference>
<dbReference type="RefSeq" id="WP_132879206.1">
    <property type="nucleotide sequence ID" value="NZ_SLXQ01000012.1"/>
</dbReference>
<dbReference type="Pfam" id="PF08450">
    <property type="entry name" value="SGL"/>
    <property type="match status" value="1"/>
</dbReference>
<reference evidence="4 5" key="1">
    <citation type="submission" date="2019-03" db="EMBL/GenBank/DDBJ databases">
        <title>Genomic Encyclopedia of Type Strains, Phase IV (KMG-IV): sequencing the most valuable type-strain genomes for metagenomic binning, comparative biology and taxonomic classification.</title>
        <authorList>
            <person name="Goeker M."/>
        </authorList>
    </citation>
    <scope>NUCLEOTIDE SEQUENCE [LARGE SCALE GENOMIC DNA]</scope>
    <source>
        <strain evidence="4 5">DSM 45765</strain>
    </source>
</reference>
<name>A0A4R2QDX4_9PSEU</name>
<dbReference type="Gene3D" id="2.120.10.30">
    <property type="entry name" value="TolB, C-terminal domain"/>
    <property type="match status" value="1"/>
</dbReference>
<dbReference type="InterPro" id="IPR013658">
    <property type="entry name" value="SGL"/>
</dbReference>
<feature type="domain" description="SMP-30/Gluconolactonase/LRE-like region" evidence="3">
    <location>
        <begin position="14"/>
        <end position="267"/>
    </location>
</feature>
<dbReference type="EMBL" id="SLXQ01000012">
    <property type="protein sequence ID" value="TCP47262.1"/>
    <property type="molecule type" value="Genomic_DNA"/>
</dbReference>
<dbReference type="PANTHER" id="PTHR47572:SF4">
    <property type="entry name" value="LACTONASE DRP35"/>
    <property type="match status" value="1"/>
</dbReference>